<reference evidence="2" key="1">
    <citation type="submission" date="2018-03" db="EMBL/GenBank/DDBJ databases">
        <authorList>
            <person name="Guldener U."/>
        </authorList>
    </citation>
    <scope>NUCLEOTIDE SEQUENCE [LARGE SCALE GENOMIC DNA]</scope>
    <source>
        <strain evidence="2">ATCC34888</strain>
    </source>
</reference>
<dbReference type="AlphaFoldDB" id="A0A5C3FSJ9"/>
<dbReference type="EMBL" id="OOIQ01000009">
    <property type="protein sequence ID" value="SPO46441.1"/>
    <property type="molecule type" value="Genomic_DNA"/>
</dbReference>
<feature type="compositionally biased region" description="Low complexity" evidence="1">
    <location>
        <begin position="81"/>
        <end position="95"/>
    </location>
</feature>
<feature type="region of interest" description="Disordered" evidence="1">
    <location>
        <begin position="100"/>
        <end position="195"/>
    </location>
</feature>
<sequence>MALRTWLFASDTVEGHVREPTPDVPEIHAWYWWSRWPVLPGLKSPWKKALSPEDFPRETLSEKDSGVAQPPAYARALNLGPAPSDAASADRAAQCRAVSRPRLEVYAKPTKQGKKKKRGPPVNSKRAPVGHSLGGSGATPLRHAQRSDGRHSGLGEWKGQPKARGSSPVKSPNANFPSSRSVVTEVSRQGAALPSDETGSLFRTVAPGRMPRAIAWPSVASDAELEKPTKKILRSRIPCRRRRAATAAAWQRRWGAALRLKPPLHIVILAQCVDEPVWMSCEDVL</sequence>
<evidence type="ECO:0000313" key="2">
    <source>
        <dbReference type="EMBL" id="SPO46441.1"/>
    </source>
</evidence>
<feature type="region of interest" description="Disordered" evidence="1">
    <location>
        <begin position="76"/>
        <end position="95"/>
    </location>
</feature>
<dbReference type="OrthoDB" id="10309037at2759"/>
<comment type="caution">
    <text evidence="2">The sequence shown here is derived from an EMBL/GenBank/DDBJ whole genome shotgun (WGS) entry which is preliminary data.</text>
</comment>
<organism evidence="2 3">
    <name type="scientific">Pseudozyma antarctica</name>
    <name type="common">Yeast</name>
    <name type="synonym">Candida antarctica</name>
    <dbReference type="NCBI Taxonomy" id="84753"/>
    <lineage>
        <taxon>Eukaryota</taxon>
        <taxon>Fungi</taxon>
        <taxon>Dikarya</taxon>
        <taxon>Basidiomycota</taxon>
        <taxon>Ustilaginomycotina</taxon>
        <taxon>Ustilaginomycetes</taxon>
        <taxon>Ustilaginales</taxon>
        <taxon>Ustilaginaceae</taxon>
        <taxon>Moesziomyces</taxon>
    </lineage>
</organism>
<keyword evidence="3" id="KW-1185">Reference proteome</keyword>
<evidence type="ECO:0000313" key="3">
    <source>
        <dbReference type="Proteomes" id="UP000325008"/>
    </source>
</evidence>
<proteinExistence type="predicted"/>
<accession>A0A5C3FSJ9</accession>
<dbReference type="Proteomes" id="UP000325008">
    <property type="component" value="Unassembled WGS sequence"/>
</dbReference>
<name>A0A5C3FSJ9_PSEA2</name>
<gene>
    <name evidence="2" type="ORF">PSANT_04127</name>
</gene>
<protein>
    <submittedName>
        <fullName evidence="2">Uncharacterized protein</fullName>
    </submittedName>
</protein>
<evidence type="ECO:0000256" key="1">
    <source>
        <dbReference type="SAM" id="MobiDB-lite"/>
    </source>
</evidence>
<feature type="compositionally biased region" description="Polar residues" evidence="1">
    <location>
        <begin position="168"/>
        <end position="187"/>
    </location>
</feature>